<evidence type="ECO:0000259" key="3">
    <source>
        <dbReference type="Pfam" id="PF04927"/>
    </source>
</evidence>
<evidence type="ECO:0000256" key="2">
    <source>
        <dbReference type="ARBA" id="ARBA00022737"/>
    </source>
</evidence>
<name>A0ABD1LLN7_9FABA</name>
<gene>
    <name evidence="4" type="ORF">Fmac_023464</name>
</gene>
<dbReference type="PANTHER" id="PTHR31174:SF7">
    <property type="entry name" value="LATE EMBRYOGENESIS ABUNDANT PROTEIN 31-RELATED"/>
    <property type="match status" value="1"/>
</dbReference>
<evidence type="ECO:0000256" key="1">
    <source>
        <dbReference type="ARBA" id="ARBA00010733"/>
    </source>
</evidence>
<evidence type="ECO:0000313" key="4">
    <source>
        <dbReference type="EMBL" id="KAL2324406.1"/>
    </source>
</evidence>
<keyword evidence="2" id="KW-0677">Repeat</keyword>
<organism evidence="4 5">
    <name type="scientific">Flemingia macrophylla</name>
    <dbReference type="NCBI Taxonomy" id="520843"/>
    <lineage>
        <taxon>Eukaryota</taxon>
        <taxon>Viridiplantae</taxon>
        <taxon>Streptophyta</taxon>
        <taxon>Embryophyta</taxon>
        <taxon>Tracheophyta</taxon>
        <taxon>Spermatophyta</taxon>
        <taxon>Magnoliopsida</taxon>
        <taxon>eudicotyledons</taxon>
        <taxon>Gunneridae</taxon>
        <taxon>Pentapetalae</taxon>
        <taxon>rosids</taxon>
        <taxon>fabids</taxon>
        <taxon>Fabales</taxon>
        <taxon>Fabaceae</taxon>
        <taxon>Papilionoideae</taxon>
        <taxon>50 kb inversion clade</taxon>
        <taxon>NPAAA clade</taxon>
        <taxon>indigoferoid/millettioid clade</taxon>
        <taxon>Phaseoleae</taxon>
        <taxon>Flemingia</taxon>
    </lineage>
</organism>
<comment type="caution">
    <text evidence="4">The sequence shown here is derived from an EMBL/GenBank/DDBJ whole genome shotgun (WGS) entry which is preliminary data.</text>
</comment>
<reference evidence="4 5" key="1">
    <citation type="submission" date="2024-08" db="EMBL/GenBank/DDBJ databases">
        <title>Insights into the chromosomal genome structure of Flemingia macrophylla.</title>
        <authorList>
            <person name="Ding Y."/>
            <person name="Zhao Y."/>
            <person name="Bi W."/>
            <person name="Wu M."/>
            <person name="Zhao G."/>
            <person name="Gong Y."/>
            <person name="Li W."/>
            <person name="Zhang P."/>
        </authorList>
    </citation>
    <scope>NUCLEOTIDE SEQUENCE [LARGE SCALE GENOMIC DNA]</scope>
    <source>
        <strain evidence="4">DYQJB</strain>
        <tissue evidence="4">Leaf</tissue>
    </source>
</reference>
<dbReference type="AlphaFoldDB" id="A0ABD1LLN7"/>
<feature type="domain" description="SMP" evidence="3">
    <location>
        <begin position="194"/>
        <end position="252"/>
    </location>
</feature>
<dbReference type="PANTHER" id="PTHR31174">
    <property type="entry name" value="SEED MATURATION FAMILY PROTEIN"/>
    <property type="match status" value="1"/>
</dbReference>
<feature type="domain" description="SMP" evidence="3">
    <location>
        <begin position="13"/>
        <end position="68"/>
    </location>
</feature>
<dbReference type="InterPro" id="IPR042971">
    <property type="entry name" value="LEA_SMP"/>
</dbReference>
<proteinExistence type="inferred from homology"/>
<sequence length="254" mass="25908">MSQDHPQAQDAAIKYGDVFDVSGHLSKKPVAPEDAAMMQSAETRVLGQTQPGGAASVMQSAATRNERAGYVAHQDVTDVTSDRGVIVTETRVPGRRIITEAVGGQVVEQYSEPTPIEAGGGRGRVESAITIGEALEATAQTVGQKPVTMSDASAIMAAETRATGNNVLTPGGLAATAQSAAAHNASCQRHEDKVKLADVLTGATAKLPADKEATLQDAEGVASAELRNNPDATATPGGVAASVAAAARLNQSTK</sequence>
<comment type="similarity">
    <text evidence="1">Belongs to the LEA type SMP family.</text>
</comment>
<dbReference type="EMBL" id="JBGMDY010000008">
    <property type="protein sequence ID" value="KAL2324406.1"/>
    <property type="molecule type" value="Genomic_DNA"/>
</dbReference>
<keyword evidence="5" id="KW-1185">Reference proteome</keyword>
<feature type="domain" description="SMP" evidence="3">
    <location>
        <begin position="129"/>
        <end position="186"/>
    </location>
</feature>
<accession>A0ABD1LLN7</accession>
<protein>
    <recommendedName>
        <fullName evidence="3">SMP domain-containing protein</fullName>
    </recommendedName>
</protein>
<dbReference type="InterPro" id="IPR007011">
    <property type="entry name" value="LEA_SMP_dom"/>
</dbReference>
<evidence type="ECO:0000313" key="5">
    <source>
        <dbReference type="Proteomes" id="UP001603857"/>
    </source>
</evidence>
<dbReference type="Pfam" id="PF04927">
    <property type="entry name" value="SMP"/>
    <property type="match status" value="3"/>
</dbReference>
<dbReference type="Proteomes" id="UP001603857">
    <property type="component" value="Unassembled WGS sequence"/>
</dbReference>